<dbReference type="Gene3D" id="1.20.5.810">
    <property type="entry name" value="AhpD-like"/>
    <property type="match status" value="1"/>
</dbReference>
<dbReference type="SUPFAM" id="SSF69118">
    <property type="entry name" value="AhpD-like"/>
    <property type="match status" value="1"/>
</dbReference>
<dbReference type="AlphaFoldDB" id="A0A382GIY3"/>
<evidence type="ECO:0000259" key="1">
    <source>
        <dbReference type="Pfam" id="PF02627"/>
    </source>
</evidence>
<proteinExistence type="predicted"/>
<gene>
    <name evidence="2" type="ORF">METZ01_LOCUS227696</name>
</gene>
<reference evidence="2" key="1">
    <citation type="submission" date="2018-05" db="EMBL/GenBank/DDBJ databases">
        <authorList>
            <person name="Lanie J.A."/>
            <person name="Ng W.-L."/>
            <person name="Kazmierczak K.M."/>
            <person name="Andrzejewski T.M."/>
            <person name="Davidsen T.M."/>
            <person name="Wayne K.J."/>
            <person name="Tettelin H."/>
            <person name="Glass J.I."/>
            <person name="Rusch D."/>
            <person name="Podicherti R."/>
            <person name="Tsui H.-C.T."/>
            <person name="Winkler M.E."/>
        </authorList>
    </citation>
    <scope>NUCLEOTIDE SEQUENCE</scope>
</reference>
<name>A0A382GIY3_9ZZZZ</name>
<dbReference type="NCBIfam" id="TIGR00778">
    <property type="entry name" value="ahpD_dom"/>
    <property type="match status" value="1"/>
</dbReference>
<accession>A0A382GIY3</accession>
<feature type="domain" description="Carboxymuconolactone decarboxylase-like" evidence="1">
    <location>
        <begin position="55"/>
        <end position="104"/>
    </location>
</feature>
<dbReference type="InterPro" id="IPR029032">
    <property type="entry name" value="AhpD-like"/>
</dbReference>
<dbReference type="InterPro" id="IPR010195">
    <property type="entry name" value="Uncharacterised_peroxidase-rel"/>
</dbReference>
<sequence length="194" mass="22269">MSQPKYLSALSVNENPETKHLKQETQDYFDECTKKLGFVPNVLLAYAYDESKLDHFMGFYNNLMLDDSGLTKLEREMIAVVVSSYNRCYYCIVAHGAAVRHMSKDPALGELLSMNYRAARLSNRHRSMLDFSWKLSESPEKIIEADRQALRDNGFNDQDIWDISAVASFYNMSNRMALAIDLMPNTDYHSKARG</sequence>
<dbReference type="InterPro" id="IPR003779">
    <property type="entry name" value="CMD-like"/>
</dbReference>
<dbReference type="Pfam" id="PF02627">
    <property type="entry name" value="CMD"/>
    <property type="match status" value="1"/>
</dbReference>
<dbReference type="Gene3D" id="1.20.1290.10">
    <property type="entry name" value="AhpD-like"/>
    <property type="match status" value="1"/>
</dbReference>
<dbReference type="PANTHER" id="PTHR35446">
    <property type="entry name" value="SI:CH211-175M2.5"/>
    <property type="match status" value="1"/>
</dbReference>
<dbReference type="GO" id="GO:0051920">
    <property type="term" value="F:peroxiredoxin activity"/>
    <property type="evidence" value="ECO:0007669"/>
    <property type="project" value="InterPro"/>
</dbReference>
<dbReference type="NCBIfam" id="TIGR01926">
    <property type="entry name" value="peroxid_rel"/>
    <property type="match status" value="1"/>
</dbReference>
<protein>
    <recommendedName>
        <fullName evidence="1">Carboxymuconolactone decarboxylase-like domain-containing protein</fullName>
    </recommendedName>
</protein>
<dbReference type="EMBL" id="UINC01055679">
    <property type="protein sequence ID" value="SVB74842.1"/>
    <property type="molecule type" value="Genomic_DNA"/>
</dbReference>
<dbReference type="PANTHER" id="PTHR35446:SF2">
    <property type="entry name" value="CARBOXYMUCONOLACTONE DECARBOXYLASE-LIKE DOMAIN-CONTAINING PROTEIN"/>
    <property type="match status" value="1"/>
</dbReference>
<organism evidence="2">
    <name type="scientific">marine metagenome</name>
    <dbReference type="NCBI Taxonomy" id="408172"/>
    <lineage>
        <taxon>unclassified sequences</taxon>
        <taxon>metagenomes</taxon>
        <taxon>ecological metagenomes</taxon>
    </lineage>
</organism>
<evidence type="ECO:0000313" key="2">
    <source>
        <dbReference type="EMBL" id="SVB74842.1"/>
    </source>
</evidence>
<dbReference type="InterPro" id="IPR004675">
    <property type="entry name" value="AhpD_core"/>
</dbReference>